<dbReference type="InterPro" id="IPR016024">
    <property type="entry name" value="ARM-type_fold"/>
</dbReference>
<dbReference type="GO" id="GO:0005881">
    <property type="term" value="C:cytoplasmic microtubule"/>
    <property type="evidence" value="ECO:0007669"/>
    <property type="project" value="TreeGrafter"/>
</dbReference>
<feature type="compositionally biased region" description="Polar residues" evidence="1">
    <location>
        <begin position="308"/>
        <end position="331"/>
    </location>
</feature>
<dbReference type="AlphaFoldDB" id="A0A914BXA3"/>
<dbReference type="GO" id="GO:0005876">
    <property type="term" value="C:spindle microtubule"/>
    <property type="evidence" value="ECO:0007669"/>
    <property type="project" value="TreeGrafter"/>
</dbReference>
<feature type="domain" description="TOG" evidence="2">
    <location>
        <begin position="3"/>
        <end position="236"/>
    </location>
</feature>
<evidence type="ECO:0000256" key="1">
    <source>
        <dbReference type="SAM" id="MobiDB-lite"/>
    </source>
</evidence>
<keyword evidence="3" id="KW-1185">Reference proteome</keyword>
<dbReference type="InterPro" id="IPR011989">
    <property type="entry name" value="ARM-like"/>
</dbReference>
<dbReference type="Pfam" id="PF12348">
    <property type="entry name" value="CLASP_N"/>
    <property type="match status" value="1"/>
</dbReference>
<organism evidence="3 4">
    <name type="scientific">Acrobeloides nanus</name>
    <dbReference type="NCBI Taxonomy" id="290746"/>
    <lineage>
        <taxon>Eukaryota</taxon>
        <taxon>Metazoa</taxon>
        <taxon>Ecdysozoa</taxon>
        <taxon>Nematoda</taxon>
        <taxon>Chromadorea</taxon>
        <taxon>Rhabditida</taxon>
        <taxon>Tylenchina</taxon>
        <taxon>Cephalobomorpha</taxon>
        <taxon>Cephaloboidea</taxon>
        <taxon>Cephalobidae</taxon>
        <taxon>Acrobeloides</taxon>
    </lineage>
</organism>
<dbReference type="WBParaSite" id="ACRNAN_Path_121.g430.t1">
    <property type="protein sequence ID" value="ACRNAN_Path_121.g430.t1"/>
    <property type="gene ID" value="ACRNAN_Path_121.g430"/>
</dbReference>
<dbReference type="PANTHER" id="PTHR21567">
    <property type="entry name" value="CLASP"/>
    <property type="match status" value="1"/>
</dbReference>
<dbReference type="SUPFAM" id="SSF48371">
    <property type="entry name" value="ARM repeat"/>
    <property type="match status" value="1"/>
</dbReference>
<reference evidence="4" key="1">
    <citation type="submission" date="2022-11" db="UniProtKB">
        <authorList>
            <consortium name="WormBaseParasite"/>
        </authorList>
    </citation>
    <scope>IDENTIFICATION</scope>
</reference>
<name>A0A914BXA3_9BILA</name>
<dbReference type="SMART" id="SM01349">
    <property type="entry name" value="TOG"/>
    <property type="match status" value="2"/>
</dbReference>
<protein>
    <submittedName>
        <fullName evidence="4">TOG domain-containing protein</fullName>
    </submittedName>
</protein>
<dbReference type="GO" id="GO:0008017">
    <property type="term" value="F:microtubule binding"/>
    <property type="evidence" value="ECO:0007669"/>
    <property type="project" value="TreeGrafter"/>
</dbReference>
<feature type="compositionally biased region" description="Low complexity" evidence="1">
    <location>
        <begin position="332"/>
        <end position="351"/>
    </location>
</feature>
<sequence>CRDSRELIDVCQKICSYLQNTDNDWNRRVDRLKEMRGLLIGGMHRRDDFINNCLPLFEDPLVESVKDLRSSVCREACVTTAYYAEMFNEKFSKICESLLPITMNLMQNSAKVMASSGINANMYFAKYVRHPKILAIIVTYVTHKSKELRRNTQNLLKIIIENWGEILERHMPTLVQAVRAGIYDADVETRNRAREAFNVLQSNFPSEADRLFQTIEPNKQRMLSGITSTASSTHSINNDRGDHLPSANRGIYAFNAQNAYLANRSTSELNPLTVRRMQQPNMKSRGIQPLIRPSAQMRTPIKAMTPAPSYSNTRSPGIKATSITPHMSRQLSNNVPSSSKSASQPGSRSGSPTRMRLPKQISTNRAINGSSGNQALNFNQHAEEDLNKVVKKLKNVTMERNRFMQPNIVRTEQAKNVNTPLKDYRNINQMEYNADKMNSRMPKTPIGSTRTPLYSNGHNANSLSSGVVTTTSGSSISTDQESLQLLVDNKQALSRNIEDQKKVLQKICESFNLEEKESIDNVEIDATLALLSSICHDHVISLSVWEQFFDSIFYLLLKMIDKRATVELKTKLNAFRALKDMAAMRPERLLERKELTIISIINANEKDNTQISRAAEETGAFIASRLPSHTCFEIFLSLVDPSAKSAEELTIATKILTRVIESIPPNEVAKYVPRIVPAMAKCYEHTESIVRRSAIICLVAVSSAAGMESLKPHLNASTMKLVEVYRQKITKSSAK</sequence>
<evidence type="ECO:0000313" key="3">
    <source>
        <dbReference type="Proteomes" id="UP000887540"/>
    </source>
</evidence>
<dbReference type="PANTHER" id="PTHR21567:SF9">
    <property type="entry name" value="CLIP-ASSOCIATING PROTEIN"/>
    <property type="match status" value="1"/>
</dbReference>
<dbReference type="InterPro" id="IPR024395">
    <property type="entry name" value="CLASP_N_dom"/>
</dbReference>
<dbReference type="GO" id="GO:0090307">
    <property type="term" value="P:mitotic spindle assembly"/>
    <property type="evidence" value="ECO:0007669"/>
    <property type="project" value="TreeGrafter"/>
</dbReference>
<evidence type="ECO:0000313" key="4">
    <source>
        <dbReference type="WBParaSite" id="ACRNAN_Path_121.g430.t1"/>
    </source>
</evidence>
<accession>A0A914BXA3</accession>
<dbReference type="Proteomes" id="UP000887540">
    <property type="component" value="Unplaced"/>
</dbReference>
<feature type="domain" description="TOG" evidence="2">
    <location>
        <begin position="517"/>
        <end position="735"/>
    </location>
</feature>
<dbReference type="InterPro" id="IPR034085">
    <property type="entry name" value="TOG"/>
</dbReference>
<dbReference type="GO" id="GO:0072686">
    <property type="term" value="C:mitotic spindle"/>
    <property type="evidence" value="ECO:0007669"/>
    <property type="project" value="TreeGrafter"/>
</dbReference>
<proteinExistence type="predicted"/>
<dbReference type="Gene3D" id="1.25.10.10">
    <property type="entry name" value="Leucine-rich Repeat Variant"/>
    <property type="match status" value="2"/>
</dbReference>
<evidence type="ECO:0000259" key="2">
    <source>
        <dbReference type="SMART" id="SM01349"/>
    </source>
</evidence>
<dbReference type="GO" id="GO:0005815">
    <property type="term" value="C:microtubule organizing center"/>
    <property type="evidence" value="ECO:0007669"/>
    <property type="project" value="TreeGrafter"/>
</dbReference>
<feature type="region of interest" description="Disordered" evidence="1">
    <location>
        <begin position="283"/>
        <end position="359"/>
    </location>
</feature>